<dbReference type="InterPro" id="IPR036322">
    <property type="entry name" value="WD40_repeat_dom_sf"/>
</dbReference>
<dbReference type="SUPFAM" id="SSF50978">
    <property type="entry name" value="WD40 repeat-like"/>
    <property type="match status" value="1"/>
</dbReference>
<dbReference type="InterPro" id="IPR015943">
    <property type="entry name" value="WD40/YVTN_repeat-like_dom_sf"/>
</dbReference>
<sequence length="403" mass="44672">SPSSDSPSIGADSLLQANYNSNVFFPAGSRDNLKFLVATANLEAEIVKNERPKGIRYLEIPSVGRECQNNDLKISGDLKIPSSIDCRGEEPLSLRCSEDGNNVLVGCFSGCIKVYNLTNGELEQSLEPTPAEDEDGELECSPLSRIKVKGHRLEGRSYSSIVSATYFSGFLRIWDYTNGSLLGQVQDENKEVEYLCLSLNPFIDVTAVGLCNGNIKLYDENTLQVTSVLRRSSFASAVDGHNDKVFCIQNHPLNPNEFISAGWDETLQYWDARIPKAVRSIFGPFVCGEGLEFDSSGKEVLIANWRSEQSLQTIDYSTGKILTEFEPESQPYYLYSAKYVGKEHIITVGSDKSIVKVYDVNKALPVASITNLSNEIYDVCVQRKNLEKCMIAVQNQVLCIEFG</sequence>
<dbReference type="InterPro" id="IPR001680">
    <property type="entry name" value="WD40_rpt"/>
</dbReference>
<dbReference type="EMBL" id="HACA01008552">
    <property type="protein sequence ID" value="CDW25913.1"/>
    <property type="molecule type" value="Transcribed_RNA"/>
</dbReference>
<protein>
    <submittedName>
        <fullName evidence="2">Vegetative incompatibility protein HETE1like [Strongylocentrotus purpuratus]</fullName>
    </submittedName>
</protein>
<keyword evidence="1" id="KW-0853">WD repeat</keyword>
<feature type="non-terminal residue" evidence="2">
    <location>
        <position position="403"/>
    </location>
</feature>
<proteinExistence type="predicted"/>
<dbReference type="SMART" id="SM00320">
    <property type="entry name" value="WD40"/>
    <property type="match status" value="4"/>
</dbReference>
<dbReference type="PANTHER" id="PTHR47822:SF2">
    <property type="entry name" value="F-BOX AND WD-40 DOMAIN PROTEIN 7"/>
    <property type="match status" value="1"/>
</dbReference>
<organism evidence="2">
    <name type="scientific">Lepeophtheirus salmonis</name>
    <name type="common">Salmon louse</name>
    <name type="synonym">Caligus salmonis</name>
    <dbReference type="NCBI Taxonomy" id="72036"/>
    <lineage>
        <taxon>Eukaryota</taxon>
        <taxon>Metazoa</taxon>
        <taxon>Ecdysozoa</taxon>
        <taxon>Arthropoda</taxon>
        <taxon>Crustacea</taxon>
        <taxon>Multicrustacea</taxon>
        <taxon>Hexanauplia</taxon>
        <taxon>Copepoda</taxon>
        <taxon>Siphonostomatoida</taxon>
        <taxon>Caligidae</taxon>
        <taxon>Lepeophtheirus</taxon>
    </lineage>
</organism>
<dbReference type="OrthoDB" id="10251741at2759"/>
<dbReference type="PROSITE" id="PS50082">
    <property type="entry name" value="WD_REPEATS_2"/>
    <property type="match status" value="1"/>
</dbReference>
<accession>A0A0K2TIQ8</accession>
<feature type="repeat" description="WD" evidence="1">
    <location>
        <begin position="238"/>
        <end position="280"/>
    </location>
</feature>
<feature type="non-terminal residue" evidence="2">
    <location>
        <position position="1"/>
    </location>
</feature>
<dbReference type="AlphaFoldDB" id="A0A0K2TIQ8"/>
<dbReference type="Pfam" id="PF00400">
    <property type="entry name" value="WD40"/>
    <property type="match status" value="1"/>
</dbReference>
<reference evidence="2" key="1">
    <citation type="submission" date="2014-05" db="EMBL/GenBank/DDBJ databases">
        <authorList>
            <person name="Chronopoulou M."/>
        </authorList>
    </citation>
    <scope>NUCLEOTIDE SEQUENCE</scope>
    <source>
        <tissue evidence="2">Whole organism</tissue>
    </source>
</reference>
<evidence type="ECO:0000256" key="1">
    <source>
        <dbReference type="PROSITE-ProRule" id="PRU00221"/>
    </source>
</evidence>
<dbReference type="PANTHER" id="PTHR47822">
    <property type="entry name" value="CARBOHYDRATE BINDING DOMAIN CONTAINING PROTEIN"/>
    <property type="match status" value="1"/>
</dbReference>
<name>A0A0K2TIQ8_LEPSM</name>
<dbReference type="Gene3D" id="2.130.10.10">
    <property type="entry name" value="YVTN repeat-like/Quinoprotein amine dehydrogenase"/>
    <property type="match status" value="1"/>
</dbReference>
<evidence type="ECO:0000313" key="2">
    <source>
        <dbReference type="EMBL" id="CDW25913.1"/>
    </source>
</evidence>